<sequence length="230" mass="25488">MSHIHALSDDQVGQELRKMTAFIKQEANEKAHEISIKADEEFAIEKSKLVRQETDAIDSAYAKKFKQATMSQQIARSTVANKTRLRVLGARQELLDEIFETAQQRLPDAAKDQKRYEGILKGLILEGFYALAEPELQVRARKADKEIVGRAIEAATKEYTENTGKDISATIDEENPVAEGSAGGVVIVGTGGKIDIDNTLEARLGLLRQSALPAMREALFGQNPNRKFFD</sequence>
<evidence type="ECO:0000256" key="1">
    <source>
        <dbReference type="ARBA" id="ARBA00005901"/>
    </source>
</evidence>
<comment type="caution">
    <text evidence="4">The sequence shown here is derived from an EMBL/GenBank/DDBJ whole genome shotgun (WGS) entry which is preliminary data.</text>
</comment>
<dbReference type="Proteomes" id="UP001239445">
    <property type="component" value="Unassembled WGS sequence"/>
</dbReference>
<dbReference type="GO" id="GO:0033178">
    <property type="term" value="C:proton-transporting two-sector ATPase complex, catalytic domain"/>
    <property type="evidence" value="ECO:0007669"/>
    <property type="project" value="InterPro"/>
</dbReference>
<dbReference type="EMBL" id="MU839829">
    <property type="protein sequence ID" value="KAK1758472.1"/>
    <property type="molecule type" value="Genomic_DNA"/>
</dbReference>
<dbReference type="InterPro" id="IPR002842">
    <property type="entry name" value="ATPase_V1_Esu"/>
</dbReference>
<dbReference type="InterPro" id="IPR038495">
    <property type="entry name" value="ATPase_E_C"/>
</dbReference>
<proteinExistence type="inferred from homology"/>
<evidence type="ECO:0000256" key="3">
    <source>
        <dbReference type="ARBA" id="ARBA00023065"/>
    </source>
</evidence>
<evidence type="ECO:0000256" key="2">
    <source>
        <dbReference type="ARBA" id="ARBA00022448"/>
    </source>
</evidence>
<dbReference type="Gene3D" id="6.10.250.1620">
    <property type="match status" value="1"/>
</dbReference>
<dbReference type="Gene3D" id="3.30.2320.30">
    <property type="entry name" value="ATP synthase, E subunit, C-terminal"/>
    <property type="match status" value="1"/>
</dbReference>
<keyword evidence="3" id="KW-0406">Ion transport</keyword>
<dbReference type="PANTHER" id="PTHR45715">
    <property type="entry name" value="ATPASE H+-TRANSPORTING V1 SUBUNIT E1A-RELATED"/>
    <property type="match status" value="1"/>
</dbReference>
<comment type="similarity">
    <text evidence="1">Belongs to the V-ATPase E subunit family.</text>
</comment>
<reference evidence="4" key="1">
    <citation type="submission" date="2023-06" db="EMBL/GenBank/DDBJ databases">
        <title>Genome-scale phylogeny and comparative genomics of the fungal order Sordariales.</title>
        <authorList>
            <consortium name="Lawrence Berkeley National Laboratory"/>
            <person name="Hensen N."/>
            <person name="Bonometti L."/>
            <person name="Westerberg I."/>
            <person name="Brannstrom I.O."/>
            <person name="Guillou S."/>
            <person name="Cros-Aarteil S."/>
            <person name="Calhoun S."/>
            <person name="Haridas S."/>
            <person name="Kuo A."/>
            <person name="Mondo S."/>
            <person name="Pangilinan J."/>
            <person name="Riley R."/>
            <person name="Labutti K."/>
            <person name="Andreopoulos B."/>
            <person name="Lipzen A."/>
            <person name="Chen C."/>
            <person name="Yanf M."/>
            <person name="Daum C."/>
            <person name="Ng V."/>
            <person name="Clum A."/>
            <person name="Steindorff A."/>
            <person name="Ohm R."/>
            <person name="Martin F."/>
            <person name="Silar P."/>
            <person name="Natvig D."/>
            <person name="Lalanne C."/>
            <person name="Gautier V."/>
            <person name="Ament-Velasquez S.L."/>
            <person name="Kruys A."/>
            <person name="Hutchinson M.I."/>
            <person name="Powell A.J."/>
            <person name="Barry K."/>
            <person name="Miller A.N."/>
            <person name="Grigoriev I.V."/>
            <person name="Debuchy R."/>
            <person name="Gladieux P."/>
            <person name="Thoren M.H."/>
            <person name="Johannesson H."/>
        </authorList>
    </citation>
    <scope>NUCLEOTIDE SEQUENCE</scope>
    <source>
        <strain evidence="4">PSN4</strain>
    </source>
</reference>
<dbReference type="AlphaFoldDB" id="A0AAJ0F8X7"/>
<accession>A0AAJ0F8X7</accession>
<organism evidence="4 5">
    <name type="scientific">Echria macrotheca</name>
    <dbReference type="NCBI Taxonomy" id="438768"/>
    <lineage>
        <taxon>Eukaryota</taxon>
        <taxon>Fungi</taxon>
        <taxon>Dikarya</taxon>
        <taxon>Ascomycota</taxon>
        <taxon>Pezizomycotina</taxon>
        <taxon>Sordariomycetes</taxon>
        <taxon>Sordariomycetidae</taxon>
        <taxon>Sordariales</taxon>
        <taxon>Schizotheciaceae</taxon>
        <taxon>Echria</taxon>
    </lineage>
</organism>
<dbReference type="GO" id="GO:0046961">
    <property type="term" value="F:proton-transporting ATPase activity, rotational mechanism"/>
    <property type="evidence" value="ECO:0007669"/>
    <property type="project" value="InterPro"/>
</dbReference>
<keyword evidence="2" id="KW-0813">Transport</keyword>
<evidence type="ECO:0000313" key="5">
    <source>
        <dbReference type="Proteomes" id="UP001239445"/>
    </source>
</evidence>
<keyword evidence="5" id="KW-1185">Reference proteome</keyword>
<dbReference type="HAMAP" id="MF_00311">
    <property type="entry name" value="ATP_synth_E_arch"/>
    <property type="match status" value="1"/>
</dbReference>
<protein>
    <submittedName>
        <fullName evidence="4">Vacuolar atp synthase</fullName>
    </submittedName>
</protein>
<dbReference type="Pfam" id="PF01991">
    <property type="entry name" value="vATP-synt_E"/>
    <property type="match status" value="1"/>
</dbReference>
<evidence type="ECO:0000313" key="4">
    <source>
        <dbReference type="EMBL" id="KAK1758472.1"/>
    </source>
</evidence>
<dbReference type="SUPFAM" id="SSF160527">
    <property type="entry name" value="V-type ATPase subunit E-like"/>
    <property type="match status" value="1"/>
</dbReference>
<name>A0AAJ0F8X7_9PEZI</name>
<gene>
    <name evidence="4" type="ORF">QBC47DRAFT_374799</name>
</gene>